<evidence type="ECO:0000256" key="2">
    <source>
        <dbReference type="HAMAP-Rule" id="MF_01113"/>
    </source>
</evidence>
<gene>
    <name evidence="2" type="primary">dinB</name>
    <name evidence="4" type="ORF">CEG42_02660</name>
</gene>
<comment type="cofactor">
    <cofactor evidence="2">
        <name>Mg(2+)</name>
        <dbReference type="ChEBI" id="CHEBI:18420"/>
    </cofactor>
    <text evidence="2">Binds 2 magnesium ions per subunit.</text>
</comment>
<comment type="function">
    <text evidence="2">Poorly processive, error-prone DNA polymerase involved in untargeted mutagenesis. Copies undamaged DNA at stalled replication forks, which arise in vivo from mismatched or misaligned primer ends. These misaligned primers can be extended by PolIV. Exhibits no 3'-5' exonuclease (proofreading) activity. May be involved in translesional synthesis, in conjunction with the beta clamp from PolIII.</text>
</comment>
<proteinExistence type="inferred from homology"/>
<feature type="active site" evidence="2">
    <location>
        <position position="109"/>
    </location>
</feature>
<dbReference type="InterPro" id="IPR043502">
    <property type="entry name" value="DNA/RNA_pol_sf"/>
</dbReference>
<dbReference type="Gene3D" id="3.30.1490.100">
    <property type="entry name" value="DNA polymerase, Y-family, little finger domain"/>
    <property type="match status" value="1"/>
</dbReference>
<keyword evidence="2" id="KW-0460">Magnesium</keyword>
<evidence type="ECO:0000256" key="1">
    <source>
        <dbReference type="ARBA" id="ARBA00010945"/>
    </source>
</evidence>
<dbReference type="GO" id="GO:0003887">
    <property type="term" value="F:DNA-directed DNA polymerase activity"/>
    <property type="evidence" value="ECO:0007669"/>
    <property type="project" value="UniProtKB-UniRule"/>
</dbReference>
<name>A0AAC9T3I9_UREPR</name>
<dbReference type="AlphaFoldDB" id="A0AAC9T3I9"/>
<dbReference type="GO" id="GO:0006261">
    <property type="term" value="P:DNA-templated DNA replication"/>
    <property type="evidence" value="ECO:0007669"/>
    <property type="project" value="UniProtKB-UniRule"/>
</dbReference>
<reference evidence="4 5" key="1">
    <citation type="submission" date="2017-06" db="EMBL/GenBank/DDBJ databases">
        <title>Genome Sequencing and Comparative Genomics Analysis of Five Ureaplasma Urealyticums with Different Drug Resistance.</title>
        <authorList>
            <person name="Ma L."/>
            <person name="Jia T."/>
        </authorList>
    </citation>
    <scope>NUCLEOTIDE SEQUENCE [LARGE SCALE GENOMIC DNA]</scope>
    <source>
        <strain evidence="5">hebnu uu3</strain>
    </source>
</reference>
<dbReference type="SUPFAM" id="SSF56672">
    <property type="entry name" value="DNA/RNA polymerases"/>
    <property type="match status" value="1"/>
</dbReference>
<keyword evidence="2" id="KW-0239">DNA-directed DNA polymerase</keyword>
<feature type="site" description="Substrate discrimination" evidence="2">
    <location>
        <position position="18"/>
    </location>
</feature>
<feature type="domain" description="UmuC" evidence="3">
    <location>
        <begin position="9"/>
        <end position="191"/>
    </location>
</feature>
<dbReference type="Gene3D" id="3.30.70.270">
    <property type="match status" value="1"/>
</dbReference>
<comment type="catalytic activity">
    <reaction evidence="2">
        <text>DNA(n) + a 2'-deoxyribonucleoside 5'-triphosphate = DNA(n+1) + diphosphate</text>
        <dbReference type="Rhea" id="RHEA:22508"/>
        <dbReference type="Rhea" id="RHEA-COMP:17339"/>
        <dbReference type="Rhea" id="RHEA-COMP:17340"/>
        <dbReference type="ChEBI" id="CHEBI:33019"/>
        <dbReference type="ChEBI" id="CHEBI:61560"/>
        <dbReference type="ChEBI" id="CHEBI:173112"/>
        <dbReference type="EC" id="2.7.7.7"/>
    </reaction>
</comment>
<dbReference type="GO" id="GO:0006281">
    <property type="term" value="P:DNA repair"/>
    <property type="evidence" value="ECO:0007669"/>
    <property type="project" value="UniProtKB-UniRule"/>
</dbReference>
<keyword evidence="2" id="KW-0548">Nucleotidyltransferase</keyword>
<dbReference type="HAMAP" id="MF_01113">
    <property type="entry name" value="DNApol_IV"/>
    <property type="match status" value="1"/>
</dbReference>
<dbReference type="EMBL" id="CP021991">
    <property type="protein sequence ID" value="ASD30103.1"/>
    <property type="molecule type" value="Genomic_DNA"/>
</dbReference>
<dbReference type="GO" id="GO:0000287">
    <property type="term" value="F:magnesium ion binding"/>
    <property type="evidence" value="ECO:0007669"/>
    <property type="project" value="UniProtKB-UniRule"/>
</dbReference>
<organism evidence="4 5">
    <name type="scientific">Ureaplasma parvum</name>
    <name type="common">Ureaplasma urealyticum biotype 1</name>
    <dbReference type="NCBI Taxonomy" id="134821"/>
    <lineage>
        <taxon>Bacteria</taxon>
        <taxon>Bacillati</taxon>
        <taxon>Mycoplasmatota</taxon>
        <taxon>Mycoplasmoidales</taxon>
        <taxon>Mycoplasmoidaceae</taxon>
        <taxon>Ureaplasma</taxon>
    </lineage>
</organism>
<sequence length="360" mass="41723">MKNNHQKIIMHLDIDAFYATVSELLHPEYKNFPIAVGSLNSRTGIISSPNYLARSYGVKAAMPIFLAKELCPNLIILPSEHNIYQSYSKHFFQIINKYTNKIEITSIDECFIDATDLVKKYHNNIRLLATKIQKEIKNKLNLSISIGISYNKTIAKMATELNKPSGISIIDENKIINLIYELNINKIPYIGEIKSQELYAINIFKIKELIATENKQKISLVLGSIYQNLVNDLKGLSKIKIIDEDIYKTISHSKTFNEDLNDFYEISNEMNDLILTVTNRLKKCNLMTNNISIYIKYPSFKTKIKQKQLTYYTDDYQTIFLAIKNLFKIMYKDETIRLIGISLNKLVKKENVKKQLFLFD</sequence>
<keyword evidence="2" id="KW-0479">Metal-binding</keyword>
<accession>A0AAC9T3I9</accession>
<dbReference type="InterPro" id="IPR050116">
    <property type="entry name" value="DNA_polymerase-Y"/>
</dbReference>
<dbReference type="PANTHER" id="PTHR11076:SF33">
    <property type="entry name" value="DNA POLYMERASE KAPPA"/>
    <property type="match status" value="1"/>
</dbReference>
<keyword evidence="2" id="KW-0234">DNA repair</keyword>
<dbReference type="InterPro" id="IPR022880">
    <property type="entry name" value="DNApol_IV"/>
</dbReference>
<dbReference type="PANTHER" id="PTHR11076">
    <property type="entry name" value="DNA REPAIR POLYMERASE UMUC / TRANSFERASE FAMILY MEMBER"/>
    <property type="match status" value="1"/>
</dbReference>
<dbReference type="EC" id="2.7.7.7" evidence="2"/>
<dbReference type="OMA" id="ASDYNKP"/>
<keyword evidence="2" id="KW-0963">Cytoplasm</keyword>
<dbReference type="SMR" id="A0AAC9T3I9"/>
<keyword evidence="2" id="KW-0808">Transferase</keyword>
<dbReference type="Pfam" id="PF00817">
    <property type="entry name" value="IMS"/>
    <property type="match status" value="1"/>
</dbReference>
<feature type="binding site" evidence="2">
    <location>
        <position position="108"/>
    </location>
    <ligand>
        <name>Mg(2+)</name>
        <dbReference type="ChEBI" id="CHEBI:18420"/>
    </ligand>
</feature>
<dbReference type="SUPFAM" id="SSF100879">
    <property type="entry name" value="Lesion bypass DNA polymerase (Y-family), little finger domain"/>
    <property type="match status" value="1"/>
</dbReference>
<dbReference type="Gene3D" id="3.40.1170.60">
    <property type="match status" value="1"/>
</dbReference>
<dbReference type="CDD" id="cd03586">
    <property type="entry name" value="PolY_Pol_IV_kappa"/>
    <property type="match status" value="1"/>
</dbReference>
<dbReference type="Pfam" id="PF11799">
    <property type="entry name" value="IMS_C"/>
    <property type="match status" value="1"/>
</dbReference>
<keyword evidence="2" id="KW-0227">DNA damage</keyword>
<dbReference type="NCBIfam" id="NF002677">
    <property type="entry name" value="PRK02406.1"/>
    <property type="match status" value="1"/>
</dbReference>
<dbReference type="RefSeq" id="WP_006689004.1">
    <property type="nucleotide sequence ID" value="NZ_CP021988.1"/>
</dbReference>
<protein>
    <recommendedName>
        <fullName evidence="2">DNA polymerase IV</fullName>
        <shortName evidence="2">Pol IV</shortName>
        <ecNumber evidence="2">2.7.7.7</ecNumber>
    </recommendedName>
</protein>
<evidence type="ECO:0000313" key="5">
    <source>
        <dbReference type="Proteomes" id="UP000197054"/>
    </source>
</evidence>
<dbReference type="Proteomes" id="UP000197054">
    <property type="component" value="Chromosome"/>
</dbReference>
<dbReference type="GO" id="GO:0005829">
    <property type="term" value="C:cytosol"/>
    <property type="evidence" value="ECO:0007669"/>
    <property type="project" value="TreeGrafter"/>
</dbReference>
<comment type="subunit">
    <text evidence="2">Monomer.</text>
</comment>
<comment type="similarity">
    <text evidence="1 2">Belongs to the DNA polymerase type-Y family.</text>
</comment>
<evidence type="ECO:0000259" key="3">
    <source>
        <dbReference type="PROSITE" id="PS50173"/>
    </source>
</evidence>
<feature type="binding site" evidence="2">
    <location>
        <position position="13"/>
    </location>
    <ligand>
        <name>Mg(2+)</name>
        <dbReference type="ChEBI" id="CHEBI:18420"/>
    </ligand>
</feature>
<dbReference type="GO" id="GO:0009432">
    <property type="term" value="P:SOS response"/>
    <property type="evidence" value="ECO:0007669"/>
    <property type="project" value="TreeGrafter"/>
</dbReference>
<keyword evidence="2" id="KW-0515">Mutator protein</keyword>
<dbReference type="GO" id="GO:0003684">
    <property type="term" value="F:damaged DNA binding"/>
    <property type="evidence" value="ECO:0007669"/>
    <property type="project" value="InterPro"/>
</dbReference>
<dbReference type="InterPro" id="IPR043128">
    <property type="entry name" value="Rev_trsase/Diguanyl_cyclase"/>
</dbReference>
<dbReference type="PROSITE" id="PS50173">
    <property type="entry name" value="UMUC"/>
    <property type="match status" value="1"/>
</dbReference>
<keyword evidence="2" id="KW-0238">DNA-binding</keyword>
<dbReference type="GeneID" id="29672432"/>
<evidence type="ECO:0000313" key="4">
    <source>
        <dbReference type="EMBL" id="ASD30103.1"/>
    </source>
</evidence>
<dbReference type="InterPro" id="IPR017961">
    <property type="entry name" value="DNA_pol_Y-fam_little_finger"/>
</dbReference>
<comment type="subcellular location">
    <subcellularLocation>
        <location evidence="2">Cytoplasm</location>
    </subcellularLocation>
</comment>
<keyword evidence="2" id="KW-0235">DNA replication</keyword>
<dbReference type="InterPro" id="IPR036775">
    <property type="entry name" value="DNA_pol_Y-fam_lit_finger_sf"/>
</dbReference>
<dbReference type="GO" id="GO:0042276">
    <property type="term" value="P:error-prone translesion synthesis"/>
    <property type="evidence" value="ECO:0007669"/>
    <property type="project" value="TreeGrafter"/>
</dbReference>
<dbReference type="InterPro" id="IPR001126">
    <property type="entry name" value="UmuC"/>
</dbReference>